<evidence type="ECO:0000256" key="2">
    <source>
        <dbReference type="ARBA" id="ARBA00022475"/>
    </source>
</evidence>
<dbReference type="CDD" id="cd06225">
    <property type="entry name" value="HAMP"/>
    <property type="match status" value="1"/>
</dbReference>
<dbReference type="GO" id="GO:0005886">
    <property type="term" value="C:plasma membrane"/>
    <property type="evidence" value="ECO:0007669"/>
    <property type="project" value="UniProtKB-SubCell"/>
</dbReference>
<keyword evidence="2" id="KW-1003">Cell membrane</keyword>
<feature type="domain" description="HAMP" evidence="5">
    <location>
        <begin position="208"/>
        <end position="261"/>
    </location>
</feature>
<evidence type="ECO:0000256" key="4">
    <source>
        <dbReference type="SAM" id="Phobius"/>
    </source>
</evidence>
<proteinExistence type="predicted"/>
<dbReference type="Proteomes" id="UP000625804">
    <property type="component" value="Unassembled WGS sequence"/>
</dbReference>
<evidence type="ECO:0000256" key="1">
    <source>
        <dbReference type="ARBA" id="ARBA00004236"/>
    </source>
</evidence>
<keyword evidence="4" id="KW-0812">Transmembrane</keyword>
<protein>
    <submittedName>
        <fullName evidence="6">Methyl-accepting chemotaxis protein</fullName>
    </submittedName>
</protein>
<feature type="transmembrane region" description="Helical" evidence="4">
    <location>
        <begin position="6"/>
        <end position="27"/>
    </location>
</feature>
<dbReference type="AlphaFoldDB" id="A0A8J8KE38"/>
<dbReference type="Pfam" id="PF00672">
    <property type="entry name" value="HAMP"/>
    <property type="match status" value="1"/>
</dbReference>
<evidence type="ECO:0000313" key="7">
    <source>
        <dbReference type="Proteomes" id="UP000625804"/>
    </source>
</evidence>
<dbReference type="SUPFAM" id="SSF158472">
    <property type="entry name" value="HAMP domain-like"/>
    <property type="match status" value="1"/>
</dbReference>
<keyword evidence="3 4" id="KW-0472">Membrane</keyword>
<name>A0A8J8KE38_9BACI</name>
<dbReference type="InterPro" id="IPR003660">
    <property type="entry name" value="HAMP_dom"/>
</dbReference>
<dbReference type="Gene3D" id="1.10.287.950">
    <property type="entry name" value="Methyl-accepting chemotaxis protein"/>
    <property type="match status" value="1"/>
</dbReference>
<organism evidence="6 7">
    <name type="scientific">Calidifontibacillus erzurumensis</name>
    <dbReference type="NCBI Taxonomy" id="2741433"/>
    <lineage>
        <taxon>Bacteria</taxon>
        <taxon>Bacillati</taxon>
        <taxon>Bacillota</taxon>
        <taxon>Bacilli</taxon>
        <taxon>Bacillales</taxon>
        <taxon>Bacillaceae</taxon>
        <taxon>Calidifontibacillus/Schinkia group</taxon>
        <taxon>Calidifontibacillus</taxon>
    </lineage>
</organism>
<keyword evidence="7" id="KW-1185">Reference proteome</keyword>
<evidence type="ECO:0000259" key="5">
    <source>
        <dbReference type="PROSITE" id="PS50885"/>
    </source>
</evidence>
<dbReference type="RefSeq" id="WP_173730584.1">
    <property type="nucleotide sequence ID" value="NZ_JABTTE010000005.1"/>
</dbReference>
<dbReference type="PROSITE" id="PS50885">
    <property type="entry name" value="HAMP"/>
    <property type="match status" value="1"/>
</dbReference>
<dbReference type="PANTHER" id="PTHR32089">
    <property type="entry name" value="METHYL-ACCEPTING CHEMOTAXIS PROTEIN MCPB"/>
    <property type="match status" value="1"/>
</dbReference>
<dbReference type="PANTHER" id="PTHR32089:SF112">
    <property type="entry name" value="LYSOZYME-LIKE PROTEIN-RELATED"/>
    <property type="match status" value="1"/>
</dbReference>
<dbReference type="GO" id="GO:0007165">
    <property type="term" value="P:signal transduction"/>
    <property type="evidence" value="ECO:0007669"/>
    <property type="project" value="InterPro"/>
</dbReference>
<evidence type="ECO:0000313" key="6">
    <source>
        <dbReference type="EMBL" id="NSL51385.1"/>
    </source>
</evidence>
<comment type="subcellular location">
    <subcellularLocation>
        <location evidence="1">Cell membrane</location>
    </subcellularLocation>
</comment>
<comment type="caution">
    <text evidence="6">The sequence shown here is derived from an EMBL/GenBank/DDBJ whole genome shotgun (WGS) entry which is preliminary data.</text>
</comment>
<sequence length="302" mass="33371">MRLGVTGKITFIVTAIVIASTSLLSIINYKSSYHSVLQAAGLELIGCANITTGIINPDDLKSIIRGDTSAIPKIEEDINWTVEMKPIFATHYVLSLDGKILAADKQLKDQGFKAGDQFYIDKEALNHLISNKHGAYTKIYNFGGMERITGYAPIYEDHDPNKNIIAINAIDFNAEIVKDRTWEIAKTTILIGFLLPFIAAFITAIVVRMMIKPIVQISDYVKEVASGYLNIQPLNIQKKDEIGQLAKDFTKMTESLKNIITNVSFNSHQLVTTSQQLSANIEETTKATNNISNSIQDVALGM</sequence>
<dbReference type="EMBL" id="JABTTE010000005">
    <property type="protein sequence ID" value="NSL51385.1"/>
    <property type="molecule type" value="Genomic_DNA"/>
</dbReference>
<dbReference type="SMART" id="SM00304">
    <property type="entry name" value="HAMP"/>
    <property type="match status" value="1"/>
</dbReference>
<reference evidence="6" key="1">
    <citation type="submission" date="2020-06" db="EMBL/GenBank/DDBJ databases">
        <title>A novel thermopfilic bacterium from Erzurum, Turkey.</title>
        <authorList>
            <person name="Adiguzel A."/>
            <person name="Ay H."/>
            <person name="Baltaci M.O."/>
        </authorList>
    </citation>
    <scope>NUCLEOTIDE SEQUENCE</scope>
    <source>
        <strain evidence="6">P2</strain>
    </source>
</reference>
<keyword evidence="4" id="KW-1133">Transmembrane helix</keyword>
<evidence type="ECO:0000256" key="3">
    <source>
        <dbReference type="ARBA" id="ARBA00023136"/>
    </source>
</evidence>
<gene>
    <name evidence="6" type="ORF">HR057_06315</name>
</gene>
<feature type="transmembrane region" description="Helical" evidence="4">
    <location>
        <begin position="188"/>
        <end position="211"/>
    </location>
</feature>
<accession>A0A8J8KE38</accession>